<dbReference type="EMBL" id="QUZU01000009">
    <property type="protein sequence ID" value="TFY90132.1"/>
    <property type="molecule type" value="Genomic_DNA"/>
</dbReference>
<organism evidence="3 4">
    <name type="scientific">Pseudomonas kairouanensis</name>
    <dbReference type="NCBI Taxonomy" id="2293832"/>
    <lineage>
        <taxon>Bacteria</taxon>
        <taxon>Pseudomonadati</taxon>
        <taxon>Pseudomonadota</taxon>
        <taxon>Gammaproteobacteria</taxon>
        <taxon>Pseudomonadales</taxon>
        <taxon>Pseudomonadaceae</taxon>
        <taxon>Pseudomonas</taxon>
    </lineage>
</organism>
<evidence type="ECO:0000256" key="1">
    <source>
        <dbReference type="ARBA" id="ARBA00022519"/>
    </source>
</evidence>
<gene>
    <name evidence="3" type="ORF">DYL59_10335</name>
</gene>
<dbReference type="RefSeq" id="WP_135289094.1">
    <property type="nucleotide sequence ID" value="NZ_QUZU01000009.1"/>
</dbReference>
<dbReference type="InterPro" id="IPR029044">
    <property type="entry name" value="Nucleotide-diphossugar_trans"/>
</dbReference>
<dbReference type="PANTHER" id="PTHR22916">
    <property type="entry name" value="GLYCOSYLTRANSFERASE"/>
    <property type="match status" value="1"/>
</dbReference>
<evidence type="ECO:0000313" key="4">
    <source>
        <dbReference type="Proteomes" id="UP000297391"/>
    </source>
</evidence>
<keyword evidence="1" id="KW-0997">Cell inner membrane</keyword>
<dbReference type="CDD" id="cd04196">
    <property type="entry name" value="GT_2_like_d"/>
    <property type="match status" value="1"/>
</dbReference>
<dbReference type="PANTHER" id="PTHR22916:SF3">
    <property type="entry name" value="UDP-GLCNAC:BETAGAL BETA-1,3-N-ACETYLGLUCOSAMINYLTRANSFERASE-LIKE PROTEIN 1"/>
    <property type="match status" value="1"/>
</dbReference>
<keyword evidence="3" id="KW-0808">Transferase</keyword>
<dbReference type="GO" id="GO:0016758">
    <property type="term" value="F:hexosyltransferase activity"/>
    <property type="evidence" value="ECO:0007669"/>
    <property type="project" value="UniProtKB-ARBA"/>
</dbReference>
<keyword evidence="1" id="KW-0472">Membrane</keyword>
<reference evidence="3 4" key="1">
    <citation type="journal article" date="2019" name="Syst. Appl. Microbiol.">
        <title>New species of pathogenic Pseudomonas isolated from citrus in Tunisia: Proposal of Pseudomonas kairouanensis sp. nov. and Pseudomonas nabeulensis sp. nov.</title>
        <authorList>
            <person name="Oueslati M."/>
            <person name="Mulet M."/>
            <person name="Gomila M."/>
            <person name="Berge O."/>
            <person name="Hajlaoui M.R."/>
            <person name="Lalucat J."/>
            <person name="Sadfi-Zouaoui N."/>
            <person name="Garcia-Valdes E."/>
        </authorList>
    </citation>
    <scope>NUCLEOTIDE SEQUENCE [LARGE SCALE GENOMIC DNA]</scope>
    <source>
        <strain evidence="3 4">KC12</strain>
    </source>
</reference>
<feature type="domain" description="Glycosyltransferase 2-like" evidence="2">
    <location>
        <begin position="9"/>
        <end position="115"/>
    </location>
</feature>
<evidence type="ECO:0000259" key="2">
    <source>
        <dbReference type="Pfam" id="PF00535"/>
    </source>
</evidence>
<dbReference type="Gene3D" id="3.90.550.10">
    <property type="entry name" value="Spore Coat Polysaccharide Biosynthesis Protein SpsA, Chain A"/>
    <property type="match status" value="1"/>
</dbReference>
<keyword evidence="1" id="KW-1003">Cell membrane</keyword>
<comment type="caution">
    <text evidence="3">The sequence shown here is derived from an EMBL/GenBank/DDBJ whole genome shotgun (WGS) entry which is preliminary data.</text>
</comment>
<dbReference type="AlphaFoldDB" id="A0A4Z0ATI0"/>
<name>A0A4Z0ATI0_9PSED</name>
<evidence type="ECO:0000313" key="3">
    <source>
        <dbReference type="EMBL" id="TFY90132.1"/>
    </source>
</evidence>
<dbReference type="SUPFAM" id="SSF53448">
    <property type="entry name" value="Nucleotide-diphospho-sugar transferases"/>
    <property type="match status" value="1"/>
</dbReference>
<dbReference type="OrthoDB" id="9802649at2"/>
<dbReference type="Proteomes" id="UP000297391">
    <property type="component" value="Unassembled WGS sequence"/>
</dbReference>
<dbReference type="InterPro" id="IPR001173">
    <property type="entry name" value="Glyco_trans_2-like"/>
</dbReference>
<protein>
    <submittedName>
        <fullName evidence="3">Glycosyltransferase family 2 protein</fullName>
    </submittedName>
</protein>
<keyword evidence="4" id="KW-1185">Reference proteome</keyword>
<accession>A0A4Z0ATI0</accession>
<proteinExistence type="predicted"/>
<dbReference type="Pfam" id="PF00535">
    <property type="entry name" value="Glycos_transf_2"/>
    <property type="match status" value="1"/>
</dbReference>
<sequence length="309" mass="35486">MPALPTVAILMCTYNGGSFLCEQLESFTRQTYPHWKLLVSDDGSKDKTLDILQHFHTRWGQERVRILSGPQQGYVKNFLSLTSRTDIEADYFAWSDQDDIWGEEKLQAAMAWLITIPLKKPALYCGRTQLISECGEPIGYSPHFSRSPHFNNALVQNIGGGNTMVFNLAARQLLQMTNTAQTIPSHDWWAYILVTGVGGAVHYDSTPYLLYRQHGGNLVGSNSSWRARLYRIRMLFHGRFKEWNTQNIHALQGIREHLNKDNQATLALFTRFRRQILPLRVINFFRSHLYRQTLLGNLGLIVATLFKKL</sequence>